<evidence type="ECO:0000313" key="2">
    <source>
        <dbReference type="Proteomes" id="UP000836387"/>
    </source>
</evidence>
<evidence type="ECO:0000313" key="1">
    <source>
        <dbReference type="EMBL" id="CAG9944978.1"/>
    </source>
</evidence>
<gene>
    <name evidence="1" type="ORF">CRV2_00011071</name>
</gene>
<organism evidence="1 2">
    <name type="scientific">Clonostachys rosea f. rosea IK726</name>
    <dbReference type="NCBI Taxonomy" id="1349383"/>
    <lineage>
        <taxon>Eukaryota</taxon>
        <taxon>Fungi</taxon>
        <taxon>Dikarya</taxon>
        <taxon>Ascomycota</taxon>
        <taxon>Pezizomycotina</taxon>
        <taxon>Sordariomycetes</taxon>
        <taxon>Hypocreomycetidae</taxon>
        <taxon>Hypocreales</taxon>
        <taxon>Bionectriaceae</taxon>
        <taxon>Clonostachys</taxon>
    </lineage>
</organism>
<dbReference type="Proteomes" id="UP000836387">
    <property type="component" value="Unassembled WGS sequence"/>
</dbReference>
<sequence>MLFAAAVACALAAGSSAFITGTDDIPLIGPSFLSNVDLSNSQHLQDAKSEFSNRIEELFSSGKLNRTDLVFAVDIFSANTNGSIHEYFHVGEGQEEVLTSGRLDFNTIGRLGSVSKLFTAYALVAEAGIEVFSHPVTRYFPELRGNSSSVPLNRIHWDEITVGALASHQAGTGGVGDFFLKYAQTPEKITTEAFLSFLRDEKRPNMPAYRNALYSDAGYSLLGHVLARITGQSYPDSMQKILFGPLGMNSTTAKPPTGPDLNAINRYLVDNTSSWNVDVQVTAPSGGIFSSLADMRKVGLSILNSELISPATTRAWMKPLSGTGSLVELVGAPWEISRLTIPATPGSNRTRVSDLYTKAGGNGDYTAVLGLSPDHGFGFSILVAGKTASSARWPIRQAIGEIFVPAAERAAAVNAEENLTGTFVDENSESTNITLSFEDGKPGLGLDSFYVEGQDSRYLLQGAKEPSDAVLRIYPTGPSFTSSSLTELYRTKGTLLVSHRFVAQRAPTPPRGASALGGEGLFENYFEWMNIGFNGPLDELVFEIEDGKLVSVTIAGAELASGRQMVLKRVD</sequence>
<reference evidence="1" key="1">
    <citation type="submission" date="2020-04" db="EMBL/GenBank/DDBJ databases">
        <authorList>
            <person name="Broberg M."/>
        </authorList>
    </citation>
    <scope>NUCLEOTIDE SEQUENCE</scope>
</reference>
<keyword evidence="2" id="KW-1185">Reference proteome</keyword>
<name>A0ACA9TVP7_BIOOC</name>
<reference evidence="1" key="2">
    <citation type="submission" date="2021-10" db="EMBL/GenBank/DDBJ databases">
        <authorList>
            <person name="Piombo E."/>
        </authorList>
    </citation>
    <scope>NUCLEOTIDE SEQUENCE</scope>
</reference>
<proteinExistence type="predicted"/>
<dbReference type="EMBL" id="CADEHS020000008">
    <property type="protein sequence ID" value="CAG9944978.1"/>
    <property type="molecule type" value="Genomic_DNA"/>
</dbReference>
<protein>
    <submittedName>
        <fullName evidence="1">Uncharacterized protein</fullName>
    </submittedName>
</protein>
<comment type="caution">
    <text evidence="1">The sequence shown here is derived from an EMBL/GenBank/DDBJ whole genome shotgun (WGS) entry which is preliminary data.</text>
</comment>
<accession>A0ACA9TVP7</accession>